<feature type="chain" id="PRO_5046081259" evidence="1">
    <location>
        <begin position="21"/>
        <end position="175"/>
    </location>
</feature>
<keyword evidence="1" id="KW-0732">Signal</keyword>
<protein>
    <submittedName>
        <fullName evidence="2">Type VI secretion system tube protein TssD</fullName>
    </submittedName>
</protein>
<sequence length="175" mass="19226">MKTLLLLVAGLVLALCPAQAADSIHVIIKGKKQGVIKGELSDESIEALAYQHEIVSPRDPATGQSTGRRQHKPLTIVKSIDKSTPGIYSMISTNEICDVTLKFYRKDPKDGTTKNYYTIILKNASVSNVRGWKPNVRDLSADRAGDLEEVSFTYQSIEATYEGGFSYQDDWGTGV</sequence>
<feature type="signal peptide" evidence="1">
    <location>
        <begin position="1"/>
        <end position="20"/>
    </location>
</feature>
<dbReference type="PANTHER" id="PTHR34319:SF6">
    <property type="entry name" value="MAJOR EXPORTED PROTEIN"/>
    <property type="match status" value="1"/>
</dbReference>
<comment type="caution">
    <text evidence="2">The sequence shown here is derived from an EMBL/GenBank/DDBJ whole genome shotgun (WGS) entry which is preliminary data.</text>
</comment>
<dbReference type="InterPro" id="IPR008514">
    <property type="entry name" value="T6SS_Hcp"/>
</dbReference>
<dbReference type="NCBIfam" id="TIGR03344">
    <property type="entry name" value="VI_effect_Hcp1"/>
    <property type="match status" value="1"/>
</dbReference>
<dbReference type="Gene3D" id="2.30.110.20">
    <property type="entry name" value="Hcp1-like"/>
    <property type="match status" value="1"/>
</dbReference>
<gene>
    <name evidence="2" type="primary">tssD</name>
    <name evidence="2" type="ORF">WKV53_27210</name>
</gene>
<dbReference type="InterPro" id="IPR052947">
    <property type="entry name" value="T6SS_Hcp1_domain"/>
</dbReference>
<reference evidence="2 3" key="1">
    <citation type="submission" date="2024-04" db="EMBL/GenBank/DDBJ databases">
        <title>Luteolibacter sp. isolated from soil.</title>
        <authorList>
            <person name="An J."/>
        </authorList>
    </citation>
    <scope>NUCLEOTIDE SEQUENCE [LARGE SCALE GENOMIC DNA]</scope>
    <source>
        <strain evidence="2 3">Y139</strain>
    </source>
</reference>
<evidence type="ECO:0000313" key="3">
    <source>
        <dbReference type="Proteomes" id="UP001371305"/>
    </source>
</evidence>
<evidence type="ECO:0000256" key="1">
    <source>
        <dbReference type="SAM" id="SignalP"/>
    </source>
</evidence>
<dbReference type="Proteomes" id="UP001371305">
    <property type="component" value="Unassembled WGS sequence"/>
</dbReference>
<dbReference type="PANTHER" id="PTHR34319">
    <property type="entry name" value="MAJOR EXPORTED PROTEIN"/>
    <property type="match status" value="1"/>
</dbReference>
<dbReference type="InterPro" id="IPR036624">
    <property type="entry name" value="Hcp1-lik_sf"/>
</dbReference>
<dbReference type="Pfam" id="PF05638">
    <property type="entry name" value="T6SS_HCP"/>
    <property type="match status" value="1"/>
</dbReference>
<dbReference type="RefSeq" id="WP_341408005.1">
    <property type="nucleotide sequence ID" value="NZ_JBBUKT010000017.1"/>
</dbReference>
<name>A0ABU9B2G6_9BACT</name>
<evidence type="ECO:0000313" key="2">
    <source>
        <dbReference type="EMBL" id="MEK7954237.1"/>
    </source>
</evidence>
<proteinExistence type="predicted"/>
<keyword evidence="3" id="KW-1185">Reference proteome</keyword>
<organism evidence="2 3">
    <name type="scientific">Luteolibacter soli</name>
    <dbReference type="NCBI Taxonomy" id="3135280"/>
    <lineage>
        <taxon>Bacteria</taxon>
        <taxon>Pseudomonadati</taxon>
        <taxon>Verrucomicrobiota</taxon>
        <taxon>Verrucomicrobiia</taxon>
        <taxon>Verrucomicrobiales</taxon>
        <taxon>Verrucomicrobiaceae</taxon>
        <taxon>Luteolibacter</taxon>
    </lineage>
</organism>
<dbReference type="EMBL" id="JBBUKT010000017">
    <property type="protein sequence ID" value="MEK7954237.1"/>
    <property type="molecule type" value="Genomic_DNA"/>
</dbReference>
<dbReference type="SUPFAM" id="SSF141452">
    <property type="entry name" value="Hcp1-like"/>
    <property type="match status" value="1"/>
</dbReference>
<accession>A0ABU9B2G6</accession>